<dbReference type="SUPFAM" id="SSF81321">
    <property type="entry name" value="Family A G protein-coupled receptor-like"/>
    <property type="match status" value="1"/>
</dbReference>
<dbReference type="GO" id="GO:0005886">
    <property type="term" value="C:plasma membrane"/>
    <property type="evidence" value="ECO:0007669"/>
    <property type="project" value="UniProtKB-SubCell"/>
</dbReference>
<dbReference type="InterPro" id="IPR000276">
    <property type="entry name" value="GPCR_Rhodpsn"/>
</dbReference>
<keyword evidence="4 19" id="KW-0812">Transmembrane</keyword>
<evidence type="ECO:0000256" key="1">
    <source>
        <dbReference type="ARBA" id="ARBA00004651"/>
    </source>
</evidence>
<keyword evidence="12" id="KW-0449">Lipoprotein</keyword>
<dbReference type="GO" id="GO:0016501">
    <property type="term" value="F:prostacyclin receptor activity"/>
    <property type="evidence" value="ECO:0007669"/>
    <property type="project" value="TreeGrafter"/>
</dbReference>
<dbReference type="Proteomes" id="UP000694892">
    <property type="component" value="Chromosome 8S"/>
</dbReference>
<evidence type="ECO:0000259" key="21">
    <source>
        <dbReference type="PROSITE" id="PS50262"/>
    </source>
</evidence>
<keyword evidence="7 20" id="KW-0472">Membrane</keyword>
<dbReference type="EMBL" id="CM004481">
    <property type="protein sequence ID" value="OCT66102.1"/>
    <property type="molecule type" value="Genomic_DNA"/>
</dbReference>
<keyword evidence="3" id="KW-0488">Methylation</keyword>
<dbReference type="OMA" id="VARYNNA"/>
<feature type="transmembrane region" description="Helical" evidence="20">
    <location>
        <begin position="137"/>
        <end position="158"/>
    </location>
</feature>
<reference evidence="23" key="1">
    <citation type="journal article" date="2016" name="Nature">
        <title>Genome evolution in the allotetraploid frog Xenopus laevis.</title>
        <authorList>
            <person name="Session A.M."/>
            <person name="Uno Y."/>
            <person name="Kwon T."/>
            <person name="Chapman J.A."/>
            <person name="Toyoda A."/>
            <person name="Takahashi S."/>
            <person name="Fukui A."/>
            <person name="Hikosaka A."/>
            <person name="Suzuki A."/>
            <person name="Kondo M."/>
            <person name="van Heeringen S.J."/>
            <person name="Quigley I."/>
            <person name="Heinz S."/>
            <person name="Ogino H."/>
            <person name="Ochi H."/>
            <person name="Hellsten U."/>
            <person name="Lyons J.B."/>
            <person name="Simakov O."/>
            <person name="Putnam N."/>
            <person name="Stites J."/>
            <person name="Kuroki Y."/>
            <person name="Tanaka T."/>
            <person name="Michiue T."/>
            <person name="Watanabe M."/>
            <person name="Bogdanovic O."/>
            <person name="Lister R."/>
            <person name="Georgiou G."/>
            <person name="Paranjpe S.S."/>
            <person name="van Kruijsbergen I."/>
            <person name="Shu S."/>
            <person name="Carlson J."/>
            <person name="Kinoshita T."/>
            <person name="Ohta Y."/>
            <person name="Mawaribuchi S."/>
            <person name="Jenkins J."/>
            <person name="Grimwood J."/>
            <person name="Schmutz J."/>
            <person name="Mitros T."/>
            <person name="Mozaffari S.V."/>
            <person name="Suzuki Y."/>
            <person name="Haramoto Y."/>
            <person name="Yamamoto T.S."/>
            <person name="Takagi C."/>
            <person name="Heald R."/>
            <person name="Miller K."/>
            <person name="Haudenschild C."/>
            <person name="Kitzman J."/>
            <person name="Nakayama T."/>
            <person name="Izutsu Y."/>
            <person name="Robert J."/>
            <person name="Fortriede J."/>
            <person name="Burns K."/>
            <person name="Lotay V."/>
            <person name="Karimi K."/>
            <person name="Yasuoka Y."/>
            <person name="Dichmann D.S."/>
            <person name="Flajnik M.F."/>
            <person name="Houston D.W."/>
            <person name="Shendure J."/>
            <person name="DuPasquier L."/>
            <person name="Vize P.D."/>
            <person name="Zorn A.M."/>
            <person name="Ito M."/>
            <person name="Marcotte E.M."/>
            <person name="Wallingford J.B."/>
            <person name="Ito Y."/>
            <person name="Asashima M."/>
            <person name="Ueno N."/>
            <person name="Matsuda Y."/>
            <person name="Veenstra G.J."/>
            <person name="Fujiyama A."/>
            <person name="Harland R.M."/>
            <person name="Taira M."/>
            <person name="Rokhsar D.S."/>
        </authorList>
    </citation>
    <scope>NUCLEOTIDE SEQUENCE [LARGE SCALE GENOMIC DNA]</scope>
    <source>
        <strain evidence="23">J</strain>
    </source>
</reference>
<evidence type="ECO:0000256" key="3">
    <source>
        <dbReference type="ARBA" id="ARBA00022481"/>
    </source>
</evidence>
<comment type="subunit">
    <text evidence="15">Interacts (non-isoprenylated C-terminus) with PDZK1.</text>
</comment>
<dbReference type="PRINTS" id="PR00237">
    <property type="entry name" value="GPCRRHODOPSN"/>
</dbReference>
<dbReference type="FunFam" id="1.20.1070.10:FF:000198">
    <property type="entry name" value="Prostaglandin I2 receptor"/>
    <property type="match status" value="1"/>
</dbReference>
<feature type="transmembrane region" description="Helical" evidence="20">
    <location>
        <begin position="191"/>
        <end position="216"/>
    </location>
</feature>
<dbReference type="PROSITE" id="PS00237">
    <property type="entry name" value="G_PROTEIN_RECEP_F1_1"/>
    <property type="match status" value="1"/>
</dbReference>
<comment type="similarity">
    <text evidence="19">Belongs to the G-protein coupled receptor 1 family.</text>
</comment>
<keyword evidence="6 19" id="KW-0297">G-protein coupled receptor</keyword>
<keyword evidence="13" id="KW-0636">Prenylation</keyword>
<feature type="transmembrane region" description="Helical" evidence="20">
    <location>
        <begin position="52"/>
        <end position="75"/>
    </location>
</feature>
<dbReference type="PRINTS" id="PR01788">
    <property type="entry name" value="PROSTANOIDR"/>
</dbReference>
<dbReference type="GO" id="GO:0007189">
    <property type="term" value="P:adenylate cyclase-activating G protein-coupled receptor signaling pathway"/>
    <property type="evidence" value="ECO:0007669"/>
    <property type="project" value="TreeGrafter"/>
</dbReference>
<evidence type="ECO:0000256" key="15">
    <source>
        <dbReference type="ARBA" id="ARBA00063417"/>
    </source>
</evidence>
<dbReference type="PROSITE" id="PS50262">
    <property type="entry name" value="G_PROTEIN_RECEP_F1_2"/>
    <property type="match status" value="1"/>
</dbReference>
<dbReference type="InterPro" id="IPR008365">
    <property type="entry name" value="Prostanoid_rcpt"/>
</dbReference>
<evidence type="ECO:0000256" key="19">
    <source>
        <dbReference type="RuleBase" id="RU000688"/>
    </source>
</evidence>
<sequence>MSISCENATRVHENSHPAISTLMFAAGVLGNLLALGILGVHRRERRARASPFWVLVTGLAVTDLLGTCILSPVVFVSYAQQSSILTLGAAPLCHLFAFAMTFFSLASMMLLFCMALERCLAISHPYVYAQHAWGHRLAHVAIPASYVLGALLCALPLVGVGEHKQYCPGTWCFIRMTVPEHSESGALAFSLLYASLTGLLIVAIVICNTSVTASLCQMWKGQKARRGSLRRCGARGWLLGAGEEELEHLILLALMTIIFMVCSVPLTLRAFLGALYEDDNESADLLAFRFSALNPILDPWIFIIFRGSVFRKLRSILCSGWSHTNKPKSVTSFLEPSSPGFIPRSPELLQVGDTCCVGNLIKERDSEREGMGEQLTTWLRWERVGAGPLPSTYASQRYAPEEARLPVKRVGRHRWTVGDQLLHAPNVARYNNAEAIRQSRDILELDQQIEFTGYLN</sequence>
<feature type="transmembrane region" description="Helical" evidence="20">
    <location>
        <begin position="18"/>
        <end position="40"/>
    </location>
</feature>
<dbReference type="PANTHER" id="PTHR11866">
    <property type="entry name" value="G-PROTEIN COUPLED RECEPTOR FAMILY 1 MEMBER"/>
    <property type="match status" value="1"/>
</dbReference>
<dbReference type="AlphaFoldDB" id="A0A974C458"/>
<evidence type="ECO:0000313" key="22">
    <source>
        <dbReference type="EMBL" id="OCT66102.1"/>
    </source>
</evidence>
<evidence type="ECO:0000256" key="17">
    <source>
        <dbReference type="ARBA" id="ARBA00076984"/>
    </source>
</evidence>
<evidence type="ECO:0000256" key="20">
    <source>
        <dbReference type="SAM" id="Phobius"/>
    </source>
</evidence>
<dbReference type="GO" id="GO:0006954">
    <property type="term" value="P:inflammatory response"/>
    <property type="evidence" value="ECO:0007669"/>
    <property type="project" value="TreeGrafter"/>
</dbReference>
<evidence type="ECO:0000256" key="13">
    <source>
        <dbReference type="ARBA" id="ARBA00023289"/>
    </source>
</evidence>
<evidence type="ECO:0000256" key="11">
    <source>
        <dbReference type="ARBA" id="ARBA00023224"/>
    </source>
</evidence>
<feature type="transmembrane region" description="Helical" evidence="20">
    <location>
        <begin position="249"/>
        <end position="266"/>
    </location>
</feature>
<gene>
    <name evidence="22" type="ORF">XELAEV_18042356mg</name>
</gene>
<evidence type="ECO:0000256" key="7">
    <source>
        <dbReference type="ARBA" id="ARBA00023136"/>
    </source>
</evidence>
<comment type="subcellular location">
    <subcellularLocation>
        <location evidence="1">Cell membrane</location>
        <topology evidence="1">Multi-pass membrane protein</topology>
    </subcellularLocation>
</comment>
<evidence type="ECO:0000256" key="5">
    <source>
        <dbReference type="ARBA" id="ARBA00022989"/>
    </source>
</evidence>
<evidence type="ECO:0000256" key="16">
    <source>
        <dbReference type="ARBA" id="ARBA00071219"/>
    </source>
</evidence>
<dbReference type="InterPro" id="IPR017452">
    <property type="entry name" value="GPCR_Rhodpsn_7TM"/>
</dbReference>
<evidence type="ECO:0000256" key="8">
    <source>
        <dbReference type="ARBA" id="ARBA00023157"/>
    </source>
</evidence>
<dbReference type="PANTHER" id="PTHR11866:SF7">
    <property type="entry name" value="PROSTACYCLIN RECEPTOR"/>
    <property type="match status" value="1"/>
</dbReference>
<evidence type="ECO:0000313" key="23">
    <source>
        <dbReference type="Proteomes" id="UP000694892"/>
    </source>
</evidence>
<keyword evidence="5 20" id="KW-1133">Transmembrane helix</keyword>
<feature type="transmembrane region" description="Helical" evidence="20">
    <location>
        <begin position="95"/>
        <end position="116"/>
    </location>
</feature>
<keyword evidence="10" id="KW-0325">Glycoprotein</keyword>
<evidence type="ECO:0000256" key="4">
    <source>
        <dbReference type="ARBA" id="ARBA00022692"/>
    </source>
</evidence>
<dbReference type="Pfam" id="PF00001">
    <property type="entry name" value="7tm_1"/>
    <property type="match status" value="1"/>
</dbReference>
<keyword evidence="9 19" id="KW-0675">Receptor</keyword>
<feature type="domain" description="G-protein coupled receptors family 1 profile" evidence="21">
    <location>
        <begin position="30"/>
        <end position="302"/>
    </location>
</feature>
<dbReference type="GO" id="GO:0048662">
    <property type="term" value="P:negative regulation of smooth muscle cell proliferation"/>
    <property type="evidence" value="ECO:0007669"/>
    <property type="project" value="TreeGrafter"/>
</dbReference>
<accession>A0A974C458</accession>
<proteinExistence type="inferred from homology"/>
<keyword evidence="11 19" id="KW-0807">Transducer</keyword>
<feature type="transmembrane region" description="Helical" evidence="20">
    <location>
        <begin position="286"/>
        <end position="305"/>
    </location>
</feature>
<evidence type="ECO:0000256" key="2">
    <source>
        <dbReference type="ARBA" id="ARBA00022475"/>
    </source>
</evidence>
<evidence type="ECO:0000256" key="6">
    <source>
        <dbReference type="ARBA" id="ARBA00023040"/>
    </source>
</evidence>
<protein>
    <recommendedName>
        <fullName evidence="16">Prostacyclin receptor</fullName>
    </recommendedName>
    <alternativeName>
        <fullName evidence="17">Prostaglandin I2 receptor</fullName>
    </alternativeName>
    <alternativeName>
        <fullName evidence="18">Prostanoid IP receptor</fullName>
    </alternativeName>
</protein>
<evidence type="ECO:0000256" key="10">
    <source>
        <dbReference type="ARBA" id="ARBA00023180"/>
    </source>
</evidence>
<evidence type="ECO:0000256" key="14">
    <source>
        <dbReference type="ARBA" id="ARBA00060229"/>
    </source>
</evidence>
<comment type="function">
    <text evidence="14">Receptor for prostacyclin (prostaglandin I2 or PGI2). The activity of this receptor is mediated by G(s) proteins which activate adenylate cyclase.</text>
</comment>
<keyword evidence="2" id="KW-1003">Cell membrane</keyword>
<evidence type="ECO:0000256" key="18">
    <source>
        <dbReference type="ARBA" id="ARBA00079133"/>
    </source>
</evidence>
<dbReference type="InterPro" id="IPR000370">
    <property type="entry name" value="Prostglndn_IP_rcpt"/>
</dbReference>
<evidence type="ECO:0000256" key="12">
    <source>
        <dbReference type="ARBA" id="ARBA00023288"/>
    </source>
</evidence>
<evidence type="ECO:0000256" key="9">
    <source>
        <dbReference type="ARBA" id="ARBA00023170"/>
    </source>
</evidence>
<dbReference type="CDD" id="cd15141">
    <property type="entry name" value="7tmA_PGI2"/>
    <property type="match status" value="1"/>
</dbReference>
<dbReference type="GO" id="GO:0007204">
    <property type="term" value="P:positive regulation of cytosolic calcium ion concentration"/>
    <property type="evidence" value="ECO:0007669"/>
    <property type="project" value="TreeGrafter"/>
</dbReference>
<keyword evidence="8" id="KW-1015">Disulfide bond</keyword>
<dbReference type="Gene3D" id="1.20.1070.10">
    <property type="entry name" value="Rhodopsin 7-helix transmembrane proteins"/>
    <property type="match status" value="1"/>
</dbReference>
<name>A0A974C458_XENLA</name>
<dbReference type="PRINTS" id="PR00856">
    <property type="entry name" value="PRSTNOIDIPR"/>
</dbReference>
<organism evidence="22 23">
    <name type="scientific">Xenopus laevis</name>
    <name type="common">African clawed frog</name>
    <dbReference type="NCBI Taxonomy" id="8355"/>
    <lineage>
        <taxon>Eukaryota</taxon>
        <taxon>Metazoa</taxon>
        <taxon>Chordata</taxon>
        <taxon>Craniata</taxon>
        <taxon>Vertebrata</taxon>
        <taxon>Euteleostomi</taxon>
        <taxon>Amphibia</taxon>
        <taxon>Batrachia</taxon>
        <taxon>Anura</taxon>
        <taxon>Pipoidea</taxon>
        <taxon>Pipidae</taxon>
        <taxon>Xenopodinae</taxon>
        <taxon>Xenopus</taxon>
        <taxon>Xenopus</taxon>
    </lineage>
</organism>